<dbReference type="GO" id="GO:0043590">
    <property type="term" value="C:bacterial nucleoid"/>
    <property type="evidence" value="ECO:0007669"/>
    <property type="project" value="TreeGrafter"/>
</dbReference>
<keyword evidence="8" id="KW-1185">Reference proteome</keyword>
<dbReference type="RefSeq" id="WP_109060419.1">
    <property type="nucleotide sequence ID" value="NZ_QETA01000001.1"/>
</dbReference>
<dbReference type="EMBL" id="QETA01000001">
    <property type="protein sequence ID" value="PWF25016.1"/>
    <property type="molecule type" value="Genomic_DNA"/>
</dbReference>
<protein>
    <recommendedName>
        <fullName evidence="3 6">Recombination-associated protein RdgC</fullName>
    </recommendedName>
</protein>
<gene>
    <name evidence="6" type="primary">rdgC</name>
    <name evidence="7" type="ORF">DD235_02260</name>
</gene>
<dbReference type="PANTHER" id="PTHR38103:SF1">
    <property type="entry name" value="RECOMBINATION-ASSOCIATED PROTEIN RDGC"/>
    <property type="match status" value="1"/>
</dbReference>
<dbReference type="GO" id="GO:0005737">
    <property type="term" value="C:cytoplasm"/>
    <property type="evidence" value="ECO:0007669"/>
    <property type="project" value="UniProtKB-UniRule"/>
</dbReference>
<evidence type="ECO:0000256" key="6">
    <source>
        <dbReference type="HAMAP-Rule" id="MF_00194"/>
    </source>
</evidence>
<dbReference type="AlphaFoldDB" id="A0A2V1K1D1"/>
<name>A0A2V1K1D1_9BURK</name>
<evidence type="ECO:0000256" key="5">
    <source>
        <dbReference type="ARBA" id="ARBA00023172"/>
    </source>
</evidence>
<proteinExistence type="inferred from homology"/>
<dbReference type="Pfam" id="PF04381">
    <property type="entry name" value="RdgC"/>
    <property type="match status" value="1"/>
</dbReference>
<comment type="subcellular location">
    <subcellularLocation>
        <location evidence="1 6">Cytoplasm</location>
        <location evidence="1 6">Nucleoid</location>
    </subcellularLocation>
</comment>
<evidence type="ECO:0000256" key="4">
    <source>
        <dbReference type="ARBA" id="ARBA00022490"/>
    </source>
</evidence>
<comment type="similarity">
    <text evidence="2 6">Belongs to the RdgC family.</text>
</comment>
<dbReference type="NCBIfam" id="NF001463">
    <property type="entry name" value="PRK00321.1-4"/>
    <property type="match status" value="1"/>
</dbReference>
<comment type="function">
    <text evidence="6">May be involved in recombination.</text>
</comment>
<dbReference type="InterPro" id="IPR007476">
    <property type="entry name" value="RdgC"/>
</dbReference>
<dbReference type="NCBIfam" id="NF001464">
    <property type="entry name" value="PRK00321.1-5"/>
    <property type="match status" value="1"/>
</dbReference>
<evidence type="ECO:0000256" key="3">
    <source>
        <dbReference type="ARBA" id="ARBA00022296"/>
    </source>
</evidence>
<keyword evidence="5 6" id="KW-0233">DNA recombination</keyword>
<evidence type="ECO:0000256" key="1">
    <source>
        <dbReference type="ARBA" id="ARBA00004453"/>
    </source>
</evidence>
<reference evidence="8" key="1">
    <citation type="submission" date="2018-05" db="EMBL/GenBank/DDBJ databases">
        <authorList>
            <person name="Li Y."/>
        </authorList>
    </citation>
    <scope>NUCLEOTIDE SEQUENCE [LARGE SCALE GENOMIC DNA]</scope>
    <source>
        <strain evidence="8">3d-2-2</strain>
    </source>
</reference>
<dbReference type="GO" id="GO:0006310">
    <property type="term" value="P:DNA recombination"/>
    <property type="evidence" value="ECO:0007669"/>
    <property type="project" value="UniProtKB-UniRule"/>
</dbReference>
<dbReference type="PANTHER" id="PTHR38103">
    <property type="entry name" value="RECOMBINATION-ASSOCIATED PROTEIN RDGC"/>
    <property type="match status" value="1"/>
</dbReference>
<accession>A0A2V1K1D1</accession>
<comment type="caution">
    <text evidence="7">The sequence shown here is derived from an EMBL/GenBank/DDBJ whole genome shotgun (WGS) entry which is preliminary data.</text>
</comment>
<dbReference type="HAMAP" id="MF_00194">
    <property type="entry name" value="RdgC"/>
    <property type="match status" value="1"/>
</dbReference>
<dbReference type="GO" id="GO:0003690">
    <property type="term" value="F:double-stranded DNA binding"/>
    <property type="evidence" value="ECO:0007669"/>
    <property type="project" value="TreeGrafter"/>
</dbReference>
<dbReference type="Proteomes" id="UP000245212">
    <property type="component" value="Unassembled WGS sequence"/>
</dbReference>
<sequence length="303" mass="33348">MWFKNLQIYRLPSPWNITAEALEAQLAAHAYQPGSGLEAQRLGWIAPREGGGLVHEIGRQLLIALRAEKKLLPASVVNQVAKARAAELEEQQGFKPGRKQMKDLKEQVTDELLPKAFSIHRDTLVWIDPESGWLGVDAAATAKADEVLGLLHKSVSPLPLRPLHVIQSPAAAMTAWLASDEAPSNFSIDQDTELQAAGESKATIRYVKHPLEPDDMQRKIASGKQCTRLALTWADRISFVLTESLSIKRISPLDVLKENAEISGMNDDEIFDADMMLMTGELSKLLADLVYGLGGENPEQDQS</sequence>
<organism evidence="7 8">
    <name type="scientific">Corticimicrobacter populi</name>
    <dbReference type="NCBI Taxonomy" id="2175229"/>
    <lineage>
        <taxon>Bacteria</taxon>
        <taxon>Pseudomonadati</taxon>
        <taxon>Pseudomonadota</taxon>
        <taxon>Betaproteobacteria</taxon>
        <taxon>Burkholderiales</taxon>
        <taxon>Alcaligenaceae</taxon>
        <taxon>Corticimicrobacter</taxon>
    </lineage>
</organism>
<keyword evidence="4 6" id="KW-0963">Cytoplasm</keyword>
<dbReference type="GO" id="GO:0000018">
    <property type="term" value="P:regulation of DNA recombination"/>
    <property type="evidence" value="ECO:0007669"/>
    <property type="project" value="TreeGrafter"/>
</dbReference>
<evidence type="ECO:0000313" key="8">
    <source>
        <dbReference type="Proteomes" id="UP000245212"/>
    </source>
</evidence>
<evidence type="ECO:0000313" key="7">
    <source>
        <dbReference type="EMBL" id="PWF25016.1"/>
    </source>
</evidence>
<evidence type="ECO:0000256" key="2">
    <source>
        <dbReference type="ARBA" id="ARBA00008657"/>
    </source>
</evidence>